<proteinExistence type="predicted"/>
<organism evidence="1 2">
    <name type="scientific">Helicobacter bilis</name>
    <dbReference type="NCBI Taxonomy" id="37372"/>
    <lineage>
        <taxon>Bacteria</taxon>
        <taxon>Pseudomonadati</taxon>
        <taxon>Campylobacterota</taxon>
        <taxon>Epsilonproteobacteria</taxon>
        <taxon>Campylobacterales</taxon>
        <taxon>Helicobacteraceae</taxon>
        <taxon>Helicobacter</taxon>
    </lineage>
</organism>
<gene>
    <name evidence="1" type="ORF">LS79_010875</name>
</gene>
<reference evidence="1 2" key="1">
    <citation type="journal article" date="2014" name="Genome Announc.">
        <title>Draft genome sequences of eight enterohepatic helicobacter species isolated from both laboratory and wild rodents.</title>
        <authorList>
            <person name="Sheh A."/>
            <person name="Shen Z."/>
            <person name="Fox J.G."/>
        </authorList>
    </citation>
    <scope>NUCLEOTIDE SEQUENCE [LARGE SCALE GENOMIC DNA]</scope>
    <source>
        <strain evidence="1 2">ATCC 49320</strain>
    </source>
</reference>
<dbReference type="Proteomes" id="UP000029857">
    <property type="component" value="Unassembled WGS sequence"/>
</dbReference>
<evidence type="ECO:0000313" key="1">
    <source>
        <dbReference type="EMBL" id="TLE07902.1"/>
    </source>
</evidence>
<protein>
    <submittedName>
        <fullName evidence="1">Uncharacterized protein</fullName>
    </submittedName>
</protein>
<accession>A0A099V6G9</accession>
<evidence type="ECO:0000313" key="2">
    <source>
        <dbReference type="Proteomes" id="UP000029857"/>
    </source>
</evidence>
<dbReference type="EMBL" id="JRPJ02000069">
    <property type="protein sequence ID" value="TLE07902.1"/>
    <property type="molecule type" value="Genomic_DNA"/>
</dbReference>
<dbReference type="Pfam" id="PF03237">
    <property type="entry name" value="Terminase_6N"/>
    <property type="match status" value="1"/>
</dbReference>
<dbReference type="AlphaFoldDB" id="A0A099V6G9"/>
<name>A0A099V6G9_9HELI</name>
<sequence>MQKEKLLKELALRTLAKRDLKTFLLLKWERFNQKPFIDSWHYDYLCKALEQTLPQSNNQIQRLMLNMPPSYGKTEIIARTFPAWALGNDRSRKYIYISYSDTLCKKIINEIRALLKSKFWLSIFKEPPRFLRESSQEVILEEGGGLFVTTIRGAITGFHAHQILIDDPIKVSDMSYKVERDKVNDTLRNIVTRLQDNKSNITILMQRLGEEDLCGFLLNPREFDNESIKAWKHIKLVALNKEKEVYALDNFTYEREANEALFTKKHDIEALHSLRLQLGEDEFQTQYQQEPQASEAGYFESIYFKEIPSYEISETKDYIFVDSALSLNESADNRAIVVIGLENYQNSTRYIVKNCLFGIWSEEETIKCLIETMLQFNKAGVYIESDGGGITLNRLLQREIVLINERLKRQDKAIISNDINVYVASRKVAKVEKIKALRSYYNTGFLVFLHGAGGINQIKKELLSFNPEKPFRKDDCIDCIASCIAHKDCLPPALKTDRGLSLNRHIVKKGWRI</sequence>
<comment type="caution">
    <text evidence="1">The sequence shown here is derived from an EMBL/GenBank/DDBJ whole genome shotgun (WGS) entry which is preliminary data.</text>
</comment>
<dbReference type="RefSeq" id="WP_034580167.1">
    <property type="nucleotide sequence ID" value="NZ_FZMS01000006.1"/>
</dbReference>